<dbReference type="EMBL" id="KI674262">
    <property type="protein sequence ID" value="ETL34700.1"/>
    <property type="molecule type" value="Genomic_DNA"/>
</dbReference>
<accession>W2GDW5</accession>
<dbReference type="EMBL" id="KI687535">
    <property type="protein sequence ID" value="ETK81263.1"/>
    <property type="molecule type" value="Genomic_DNA"/>
</dbReference>
<evidence type="ECO:0000313" key="1">
    <source>
        <dbReference type="EMBL" id="ETK81263.1"/>
    </source>
</evidence>
<reference evidence="2" key="2">
    <citation type="submission" date="2013-11" db="EMBL/GenBank/DDBJ databases">
        <title>The Genome Sequence of Phytophthora parasitica CJ05E6.</title>
        <authorList>
            <consortium name="The Broad Institute Genomics Platform"/>
            <person name="Russ C."/>
            <person name="Tyler B."/>
            <person name="Panabieres F."/>
            <person name="Shan W."/>
            <person name="Tripathy S."/>
            <person name="Grunwald N."/>
            <person name="Machado M."/>
            <person name="Johnson C.S."/>
            <person name="Arredondo F."/>
            <person name="Hong C."/>
            <person name="Coffey M."/>
            <person name="Young S.K."/>
            <person name="Zeng Q."/>
            <person name="Gargeya S."/>
            <person name="Fitzgerald M."/>
            <person name="Abouelleil A."/>
            <person name="Alvarado L."/>
            <person name="Chapman S.B."/>
            <person name="Gainer-Dewar J."/>
            <person name="Goldberg J."/>
            <person name="Griggs A."/>
            <person name="Gujja S."/>
            <person name="Hansen M."/>
            <person name="Howarth C."/>
            <person name="Imamovic A."/>
            <person name="Ireland A."/>
            <person name="Larimer J."/>
            <person name="McCowan C."/>
            <person name="Murphy C."/>
            <person name="Pearson M."/>
            <person name="Poon T.W."/>
            <person name="Priest M."/>
            <person name="Roberts A."/>
            <person name="Saif S."/>
            <person name="Shea T."/>
            <person name="Sykes S."/>
            <person name="Wortman J."/>
            <person name="Nusbaum C."/>
            <person name="Birren B."/>
        </authorList>
    </citation>
    <scope>NUCLEOTIDE SEQUENCE [LARGE SCALE GENOMIC DNA]</scope>
    <source>
        <strain evidence="2">CJ05E6</strain>
    </source>
</reference>
<reference evidence="1" key="1">
    <citation type="submission" date="2013-11" db="EMBL/GenBank/DDBJ databases">
        <title>The Genome Sequence of Phytophthora parasitica CJ02B3.</title>
        <authorList>
            <consortium name="The Broad Institute Genomics Platform"/>
            <person name="Russ C."/>
            <person name="Tyler B."/>
            <person name="Panabieres F."/>
            <person name="Shan W."/>
            <person name="Tripathy S."/>
            <person name="Grunwald N."/>
            <person name="Machado M."/>
            <person name="Johnson C.S."/>
            <person name="Arredondo F."/>
            <person name="Hong C."/>
            <person name="Coffey M."/>
            <person name="Young S.K."/>
            <person name="Zeng Q."/>
            <person name="Gargeya S."/>
            <person name="Fitzgerald M."/>
            <person name="Abouelleil A."/>
            <person name="Alvarado L."/>
            <person name="Chapman S.B."/>
            <person name="Gainer-Dewar J."/>
            <person name="Goldberg J."/>
            <person name="Griggs A."/>
            <person name="Gujja S."/>
            <person name="Hansen M."/>
            <person name="Howarth C."/>
            <person name="Imamovic A."/>
            <person name="Ireland A."/>
            <person name="Larimer J."/>
            <person name="McCowan C."/>
            <person name="Murphy C."/>
            <person name="Pearson M."/>
            <person name="Poon T.W."/>
            <person name="Priest M."/>
            <person name="Roberts A."/>
            <person name="Saif S."/>
            <person name="Shea T."/>
            <person name="Sykes S."/>
            <person name="Wortman J."/>
            <person name="Nusbaum C."/>
            <person name="Birren B."/>
        </authorList>
    </citation>
    <scope>NUCLEOTIDE SEQUENCE [LARGE SCALE GENOMIC DNA]</scope>
    <source>
        <strain evidence="1">CJ02B3</strain>
    </source>
</reference>
<evidence type="ECO:0000313" key="2">
    <source>
        <dbReference type="EMBL" id="ETL34700.1"/>
    </source>
</evidence>
<name>W2GDW5_PHYNI</name>
<organism evidence="1">
    <name type="scientific">Phytophthora nicotianae</name>
    <name type="common">Potato buckeye rot agent</name>
    <name type="synonym">Phytophthora parasitica</name>
    <dbReference type="NCBI Taxonomy" id="4792"/>
    <lineage>
        <taxon>Eukaryota</taxon>
        <taxon>Sar</taxon>
        <taxon>Stramenopiles</taxon>
        <taxon>Oomycota</taxon>
        <taxon>Peronosporomycetes</taxon>
        <taxon>Peronosporales</taxon>
        <taxon>Peronosporaceae</taxon>
        <taxon>Phytophthora</taxon>
    </lineage>
</organism>
<proteinExistence type="predicted"/>
<dbReference type="Proteomes" id="UP000053236">
    <property type="component" value="Unassembled WGS sequence"/>
</dbReference>
<gene>
    <name evidence="1" type="ORF">L915_13234</name>
    <name evidence="2" type="ORF">L916_13118</name>
</gene>
<protein>
    <submittedName>
        <fullName evidence="1">Uncharacterized protein</fullName>
    </submittedName>
</protein>
<dbReference type="AlphaFoldDB" id="W2GDW5"/>
<sequence length="40" mass="4494">MPQTAHALWQYNPQAREKMELGDGPLVLTNLSVNTNDRSP</sequence>
<dbReference type="Proteomes" id="UP000053864">
    <property type="component" value="Unassembled WGS sequence"/>
</dbReference>